<sequence length="642" mass="75472">MSLGKRESLKILLFHDPVLRILSFSSKFLVEETPIDLEVEEGQGVFQEQDRATENSQAIVVWNNNAVRENLEMLAIREVKTATEIGHCSVIIQYNKAPMGRRKQMEDAENGTESSEEEILRSRKKTSGIKMSKSKQPRTIKKRRRSSTPTESDSSSSGTEDERNRRKKRKITEKEIKEYMIKKAKKKVNRVAKKMKARHGHDAHVWGKKIERDISQVLVGKFSYRAARKKQKEIDAEIEKGEKMKKEREIEKARCEDEIALLARERARAEFQDWEKKEEEFYFDQSKKRSEIRLRQGRANLLIFSPNWATPTHIWEAALVVCDWELAEAQKRYALDRARLRAERRRFYPSIEAEMHSGTALADCWEAHLKRLHIYKAKACLKEIHNKHLRGHLHRLEHPLERKRYSESDYESKTTAEETFDDLENDRPYSPVSFSPELLHGAENEEAIYPEVDRIELEQKRVIVLGNQKRRLQKALASKPTPPEDNMDLKAMKGMGAMEKGDALFGSGTEANMESHVYWWHDQYRPRKPKYFNRVHTGYEWNKHNQTHYDHDNPPPSMVQGYKFNIFYPDLVDKSKAPEVILEKDGCNNQTCVIRFHAVPPYEDIAFRIVNKYWEYSRKKGFKCTFESGILHVNVSRYRYRR</sequence>
<comment type="caution">
    <text evidence="7">The sequence shown here is derived from an EMBL/GenBank/DDBJ whole genome shotgun (WGS) entry which is preliminary data.</text>
</comment>
<dbReference type="AlphaFoldDB" id="A0A835HYP6"/>
<dbReference type="SMART" id="SM01050">
    <property type="entry name" value="CactinC_cactus"/>
    <property type="match status" value="1"/>
</dbReference>
<gene>
    <name evidence="7" type="ORF">IFM89_029270</name>
</gene>
<evidence type="ECO:0000256" key="2">
    <source>
        <dbReference type="ARBA" id="ARBA00034534"/>
    </source>
</evidence>
<dbReference type="GO" id="GO:0045292">
    <property type="term" value="P:mRNA cis splicing, via spliceosome"/>
    <property type="evidence" value="ECO:0007669"/>
    <property type="project" value="TreeGrafter"/>
</dbReference>
<dbReference type="PANTHER" id="PTHR21737:SF4">
    <property type="entry name" value="SPLICING FACTOR CACTIN"/>
    <property type="match status" value="1"/>
</dbReference>
<protein>
    <recommendedName>
        <fullName evidence="2">Splicing factor Cactin</fullName>
    </recommendedName>
</protein>
<dbReference type="PANTHER" id="PTHR21737">
    <property type="entry name" value="POLYGLUTAMINE BINDING PROTEIN 1/MARVEL MEMBRANE-ASSOCIATING DOMAIN CONTAINING 3"/>
    <property type="match status" value="1"/>
</dbReference>
<dbReference type="GO" id="GO:0005737">
    <property type="term" value="C:cytoplasm"/>
    <property type="evidence" value="ECO:0007669"/>
    <property type="project" value="TreeGrafter"/>
</dbReference>
<feature type="compositionally biased region" description="Low complexity" evidence="4">
    <location>
        <begin position="147"/>
        <end position="158"/>
    </location>
</feature>
<evidence type="ECO:0000256" key="1">
    <source>
        <dbReference type="ARBA" id="ARBA00006895"/>
    </source>
</evidence>
<proteinExistence type="inferred from homology"/>
<evidence type="ECO:0000259" key="6">
    <source>
        <dbReference type="Pfam" id="PF10312"/>
    </source>
</evidence>
<dbReference type="Proteomes" id="UP000631114">
    <property type="component" value="Unassembled WGS sequence"/>
</dbReference>
<keyword evidence="3" id="KW-0175">Coiled coil</keyword>
<dbReference type="Pfam" id="PF10312">
    <property type="entry name" value="Cactin_mid"/>
    <property type="match status" value="1"/>
</dbReference>
<evidence type="ECO:0000259" key="5">
    <source>
        <dbReference type="Pfam" id="PF09732"/>
    </source>
</evidence>
<evidence type="ECO:0000256" key="4">
    <source>
        <dbReference type="SAM" id="MobiDB-lite"/>
    </source>
</evidence>
<name>A0A835HYP6_9MAGN</name>
<dbReference type="InterPro" id="IPR019134">
    <property type="entry name" value="Cactin_C"/>
</dbReference>
<dbReference type="OrthoDB" id="265955at2759"/>
<dbReference type="GO" id="GO:0005681">
    <property type="term" value="C:spliceosomal complex"/>
    <property type="evidence" value="ECO:0007669"/>
    <property type="project" value="TreeGrafter"/>
</dbReference>
<evidence type="ECO:0000313" key="7">
    <source>
        <dbReference type="EMBL" id="KAF9606813.1"/>
    </source>
</evidence>
<feature type="compositionally biased region" description="Basic residues" evidence="4">
    <location>
        <begin position="122"/>
        <end position="146"/>
    </location>
</feature>
<dbReference type="Pfam" id="PF09732">
    <property type="entry name" value="CactinC_cactus"/>
    <property type="match status" value="1"/>
</dbReference>
<feature type="region of interest" description="Disordered" evidence="4">
    <location>
        <begin position="99"/>
        <end position="176"/>
    </location>
</feature>
<feature type="domain" description="Splicing factor Cactin C-terminal" evidence="5">
    <location>
        <begin position="520"/>
        <end position="642"/>
    </location>
</feature>
<accession>A0A835HYP6</accession>
<organism evidence="7 8">
    <name type="scientific">Coptis chinensis</name>
    <dbReference type="NCBI Taxonomy" id="261450"/>
    <lineage>
        <taxon>Eukaryota</taxon>
        <taxon>Viridiplantae</taxon>
        <taxon>Streptophyta</taxon>
        <taxon>Embryophyta</taxon>
        <taxon>Tracheophyta</taxon>
        <taxon>Spermatophyta</taxon>
        <taxon>Magnoliopsida</taxon>
        <taxon>Ranunculales</taxon>
        <taxon>Ranunculaceae</taxon>
        <taxon>Coptidoideae</taxon>
        <taxon>Coptis</taxon>
    </lineage>
</organism>
<feature type="compositionally biased region" description="Acidic residues" evidence="4">
    <location>
        <begin position="107"/>
        <end position="117"/>
    </location>
</feature>
<reference evidence="7 8" key="1">
    <citation type="submission" date="2020-10" db="EMBL/GenBank/DDBJ databases">
        <title>The Coptis chinensis genome and diversification of protoberbering-type alkaloids.</title>
        <authorList>
            <person name="Wang B."/>
            <person name="Shu S."/>
            <person name="Song C."/>
            <person name="Liu Y."/>
        </authorList>
    </citation>
    <scope>NUCLEOTIDE SEQUENCE [LARGE SCALE GENOMIC DNA]</scope>
    <source>
        <strain evidence="7">HL-2020</strain>
        <tissue evidence="7">Leaf</tissue>
    </source>
</reference>
<feature type="coiled-coil region" evidence="3">
    <location>
        <begin position="227"/>
        <end position="272"/>
    </location>
</feature>
<evidence type="ECO:0000256" key="3">
    <source>
        <dbReference type="SAM" id="Coils"/>
    </source>
</evidence>
<comment type="similarity">
    <text evidence="1">Belongs to the CACTIN family.</text>
</comment>
<feature type="domain" description="Splicing factor cactin central" evidence="6">
    <location>
        <begin position="264"/>
        <end position="300"/>
    </location>
</feature>
<dbReference type="EMBL" id="JADFTS010000005">
    <property type="protein sequence ID" value="KAF9606813.1"/>
    <property type="molecule type" value="Genomic_DNA"/>
</dbReference>
<keyword evidence="8" id="KW-1185">Reference proteome</keyword>
<dbReference type="InterPro" id="IPR018816">
    <property type="entry name" value="Cactin_central"/>
</dbReference>
<evidence type="ECO:0000313" key="8">
    <source>
        <dbReference type="Proteomes" id="UP000631114"/>
    </source>
</evidence>